<name>A0ABD5QB89_9EURY</name>
<organism evidence="2 3">
    <name type="scientific">Saliphagus infecundisoli</name>
    <dbReference type="NCBI Taxonomy" id="1849069"/>
    <lineage>
        <taxon>Archaea</taxon>
        <taxon>Methanobacteriati</taxon>
        <taxon>Methanobacteriota</taxon>
        <taxon>Stenosarchaea group</taxon>
        <taxon>Halobacteria</taxon>
        <taxon>Halobacteriales</taxon>
        <taxon>Natrialbaceae</taxon>
        <taxon>Saliphagus</taxon>
    </lineage>
</organism>
<evidence type="ECO:0000259" key="1">
    <source>
        <dbReference type="Pfam" id="PF03781"/>
    </source>
</evidence>
<dbReference type="SUPFAM" id="SSF56436">
    <property type="entry name" value="C-type lectin-like"/>
    <property type="match status" value="1"/>
</dbReference>
<dbReference type="InterPro" id="IPR016187">
    <property type="entry name" value="CTDL_fold"/>
</dbReference>
<dbReference type="PANTHER" id="PTHR23150:SF19">
    <property type="entry name" value="FORMYLGLYCINE-GENERATING ENZYME"/>
    <property type="match status" value="1"/>
</dbReference>
<feature type="domain" description="Sulfatase-modifying factor enzyme-like" evidence="1">
    <location>
        <begin position="11"/>
        <end position="60"/>
    </location>
</feature>
<sequence>METRIGRRTIWQREFPDHNTAADGYDHTAPVDAFEPNGYGLYNTAGNIWVWIADWWRTNHDEGAFKNRTGLRTGQQR</sequence>
<comment type="caution">
    <text evidence="2">The sequence shown here is derived from an EMBL/GenBank/DDBJ whole genome shotgun (WGS) entry which is preliminary data.</text>
</comment>
<dbReference type="Proteomes" id="UP001595925">
    <property type="component" value="Unassembled WGS sequence"/>
</dbReference>
<dbReference type="Gene3D" id="3.90.1580.10">
    <property type="entry name" value="paralog of FGE (formylglycine-generating enzyme)"/>
    <property type="match status" value="1"/>
</dbReference>
<protein>
    <submittedName>
        <fullName evidence="2">SUMF1/EgtB/PvdO family nonheme iron enzyme</fullName>
    </submittedName>
</protein>
<dbReference type="InterPro" id="IPR042095">
    <property type="entry name" value="SUMF_sf"/>
</dbReference>
<gene>
    <name evidence="2" type="ORF">ACFPFO_03485</name>
</gene>
<accession>A0ABD5QB89</accession>
<evidence type="ECO:0000313" key="3">
    <source>
        <dbReference type="Proteomes" id="UP001595925"/>
    </source>
</evidence>
<dbReference type="InterPro" id="IPR005532">
    <property type="entry name" value="SUMF_dom"/>
</dbReference>
<dbReference type="EMBL" id="JBHSJG010000010">
    <property type="protein sequence ID" value="MFC4986849.1"/>
    <property type="molecule type" value="Genomic_DNA"/>
</dbReference>
<reference evidence="2 3" key="1">
    <citation type="journal article" date="2019" name="Int. J. Syst. Evol. Microbiol.">
        <title>The Global Catalogue of Microorganisms (GCM) 10K type strain sequencing project: providing services to taxonomists for standard genome sequencing and annotation.</title>
        <authorList>
            <consortium name="The Broad Institute Genomics Platform"/>
            <consortium name="The Broad Institute Genome Sequencing Center for Infectious Disease"/>
            <person name="Wu L."/>
            <person name="Ma J."/>
        </authorList>
    </citation>
    <scope>NUCLEOTIDE SEQUENCE [LARGE SCALE GENOMIC DNA]</scope>
    <source>
        <strain evidence="2 3">CGMCC 1.15824</strain>
    </source>
</reference>
<dbReference type="AlphaFoldDB" id="A0ABD5QB89"/>
<dbReference type="RefSeq" id="WP_224829680.1">
    <property type="nucleotide sequence ID" value="NZ_JAIVEF010000024.1"/>
</dbReference>
<dbReference type="Pfam" id="PF03781">
    <property type="entry name" value="FGE-sulfatase"/>
    <property type="match status" value="1"/>
</dbReference>
<proteinExistence type="predicted"/>
<keyword evidence="3" id="KW-1185">Reference proteome</keyword>
<evidence type="ECO:0000313" key="2">
    <source>
        <dbReference type="EMBL" id="MFC4986849.1"/>
    </source>
</evidence>
<dbReference type="InterPro" id="IPR051043">
    <property type="entry name" value="Sulfatase_Mod_Factor_Kinase"/>
</dbReference>
<dbReference type="PANTHER" id="PTHR23150">
    <property type="entry name" value="SULFATASE MODIFYING FACTOR 1, 2"/>
    <property type="match status" value="1"/>
</dbReference>